<name>A0A0D8ZRZ8_9CYAN</name>
<dbReference type="Proteomes" id="UP000032452">
    <property type="component" value="Unassembled WGS sequence"/>
</dbReference>
<dbReference type="EMBL" id="JYON01000014">
    <property type="protein sequence ID" value="KJH71122.1"/>
    <property type="molecule type" value="Genomic_DNA"/>
</dbReference>
<organism evidence="1 2">
    <name type="scientific">Aliterella atlantica CENA595</name>
    <dbReference type="NCBI Taxonomy" id="1618023"/>
    <lineage>
        <taxon>Bacteria</taxon>
        <taxon>Bacillati</taxon>
        <taxon>Cyanobacteriota</taxon>
        <taxon>Cyanophyceae</taxon>
        <taxon>Chroococcidiopsidales</taxon>
        <taxon>Aliterellaceae</taxon>
        <taxon>Aliterella</taxon>
    </lineage>
</organism>
<reference evidence="1 2" key="1">
    <citation type="submission" date="2015-02" db="EMBL/GenBank/DDBJ databases">
        <title>Draft genome of a novel marine cyanobacterium (Chroococcales) isolated from South Atlantic Ocean.</title>
        <authorList>
            <person name="Rigonato J."/>
            <person name="Alvarenga D.O."/>
            <person name="Branco L.H."/>
            <person name="Varani A.M."/>
            <person name="Brandini F.P."/>
            <person name="Fiore M.F."/>
        </authorList>
    </citation>
    <scope>NUCLEOTIDE SEQUENCE [LARGE SCALE GENOMIC DNA]</scope>
    <source>
        <strain evidence="1 2">CENA595</strain>
    </source>
</reference>
<keyword evidence="2" id="KW-1185">Reference proteome</keyword>
<dbReference type="STRING" id="1618023.UH38_13980"/>
<protein>
    <submittedName>
        <fullName evidence="1">Uncharacterized protein</fullName>
    </submittedName>
</protein>
<dbReference type="AlphaFoldDB" id="A0A0D8ZRZ8"/>
<gene>
    <name evidence="1" type="ORF">UH38_13980</name>
</gene>
<evidence type="ECO:0000313" key="1">
    <source>
        <dbReference type="EMBL" id="KJH71122.1"/>
    </source>
</evidence>
<sequence>MTPGGDIRVQKLPILSLLVVLVSCRPAQTAKQKDAIALNELSSYGDLLQNPRVNSTQTIANDMQPPHEGAPHGVPRHYNWAFGPRVGMGNNPGKFAAMTAWGQVYVAATGNAATNTRIQIRDIKSYVLSKRDNKWHLLQSSKQVDGNAYREDFAGDISIPANVRREQDGSISVKVDKGYNYHFWCACSKATIDGDNIKGVFTTVQARLVVDNPQKPDDRAQARYLLSMGGDYWLNLTAKWDNGKTNADIGIGKFKYVKNQWQAFNMTTLSPTAIRRHPPPIQ</sequence>
<proteinExistence type="predicted"/>
<accession>A0A0D8ZRZ8</accession>
<comment type="caution">
    <text evidence="1">The sequence shown here is derived from an EMBL/GenBank/DDBJ whole genome shotgun (WGS) entry which is preliminary data.</text>
</comment>
<evidence type="ECO:0000313" key="2">
    <source>
        <dbReference type="Proteomes" id="UP000032452"/>
    </source>
</evidence>